<reference evidence="2" key="2">
    <citation type="submission" date="2023-06" db="EMBL/GenBank/DDBJ databases">
        <authorList>
            <person name="Ma L."/>
            <person name="Liu K.-W."/>
            <person name="Li Z."/>
            <person name="Hsiao Y.-Y."/>
            <person name="Qi Y."/>
            <person name="Fu T."/>
            <person name="Tang G."/>
            <person name="Zhang D."/>
            <person name="Sun W.-H."/>
            <person name="Liu D.-K."/>
            <person name="Li Y."/>
            <person name="Chen G.-Z."/>
            <person name="Liu X.-D."/>
            <person name="Liao X.-Y."/>
            <person name="Jiang Y.-T."/>
            <person name="Yu X."/>
            <person name="Hao Y."/>
            <person name="Huang J."/>
            <person name="Zhao X.-W."/>
            <person name="Ke S."/>
            <person name="Chen Y.-Y."/>
            <person name="Wu W.-L."/>
            <person name="Hsu J.-L."/>
            <person name="Lin Y.-F."/>
            <person name="Huang M.-D."/>
            <person name="Li C.-Y."/>
            <person name="Huang L."/>
            <person name="Wang Z.-W."/>
            <person name="Zhao X."/>
            <person name="Zhong W.-Y."/>
            <person name="Peng D.-H."/>
            <person name="Ahmad S."/>
            <person name="Lan S."/>
            <person name="Zhang J.-S."/>
            <person name="Tsai W.-C."/>
            <person name="Van De Peer Y."/>
            <person name="Liu Z.-J."/>
        </authorList>
    </citation>
    <scope>NUCLEOTIDE SEQUENCE</scope>
    <source>
        <strain evidence="2">CP</strain>
        <tissue evidence="2">Leaves</tissue>
    </source>
</reference>
<evidence type="ECO:0000313" key="3">
    <source>
        <dbReference type="Proteomes" id="UP001180020"/>
    </source>
</evidence>
<name>A0AAV9FEW9_ACOCL</name>
<feature type="region of interest" description="Disordered" evidence="1">
    <location>
        <begin position="26"/>
        <end position="50"/>
    </location>
</feature>
<comment type="caution">
    <text evidence="2">The sequence shown here is derived from an EMBL/GenBank/DDBJ whole genome shotgun (WGS) entry which is preliminary data.</text>
</comment>
<organism evidence="2 3">
    <name type="scientific">Acorus calamus</name>
    <name type="common">Sweet flag</name>
    <dbReference type="NCBI Taxonomy" id="4465"/>
    <lineage>
        <taxon>Eukaryota</taxon>
        <taxon>Viridiplantae</taxon>
        <taxon>Streptophyta</taxon>
        <taxon>Embryophyta</taxon>
        <taxon>Tracheophyta</taxon>
        <taxon>Spermatophyta</taxon>
        <taxon>Magnoliopsida</taxon>
        <taxon>Liliopsida</taxon>
        <taxon>Acoraceae</taxon>
        <taxon>Acorus</taxon>
    </lineage>
</organism>
<sequence>METTMRALVLPANTVGFIWDHHGAKKDIPEELNPNEEPSYSEDSSRNQRRTEDLFYRTEVMDEDIPLTFSDHSLVREFSRKVVV</sequence>
<proteinExistence type="predicted"/>
<reference evidence="2" key="1">
    <citation type="journal article" date="2023" name="Nat. Commun.">
        <title>Diploid and tetraploid genomes of Acorus and the evolution of monocots.</title>
        <authorList>
            <person name="Ma L."/>
            <person name="Liu K.W."/>
            <person name="Li Z."/>
            <person name="Hsiao Y.Y."/>
            <person name="Qi Y."/>
            <person name="Fu T."/>
            <person name="Tang G.D."/>
            <person name="Zhang D."/>
            <person name="Sun W.H."/>
            <person name="Liu D.K."/>
            <person name="Li Y."/>
            <person name="Chen G.Z."/>
            <person name="Liu X.D."/>
            <person name="Liao X.Y."/>
            <person name="Jiang Y.T."/>
            <person name="Yu X."/>
            <person name="Hao Y."/>
            <person name="Huang J."/>
            <person name="Zhao X.W."/>
            <person name="Ke S."/>
            <person name="Chen Y.Y."/>
            <person name="Wu W.L."/>
            <person name="Hsu J.L."/>
            <person name="Lin Y.F."/>
            <person name="Huang M.D."/>
            <person name="Li C.Y."/>
            <person name="Huang L."/>
            <person name="Wang Z.W."/>
            <person name="Zhao X."/>
            <person name="Zhong W.Y."/>
            <person name="Peng D.H."/>
            <person name="Ahmad S."/>
            <person name="Lan S."/>
            <person name="Zhang J.S."/>
            <person name="Tsai W.C."/>
            <person name="Van de Peer Y."/>
            <person name="Liu Z.J."/>
        </authorList>
    </citation>
    <scope>NUCLEOTIDE SEQUENCE</scope>
    <source>
        <strain evidence="2">CP</strain>
    </source>
</reference>
<accession>A0AAV9FEW9</accession>
<gene>
    <name evidence="2" type="ORF">QJS10_CPA02g00831</name>
</gene>
<keyword evidence="3" id="KW-1185">Reference proteome</keyword>
<dbReference type="EMBL" id="JAUJYO010000002">
    <property type="protein sequence ID" value="KAK1323972.1"/>
    <property type="molecule type" value="Genomic_DNA"/>
</dbReference>
<evidence type="ECO:0000256" key="1">
    <source>
        <dbReference type="SAM" id="MobiDB-lite"/>
    </source>
</evidence>
<dbReference type="Proteomes" id="UP001180020">
    <property type="component" value="Unassembled WGS sequence"/>
</dbReference>
<protein>
    <submittedName>
        <fullName evidence="2">Uncharacterized protein</fullName>
    </submittedName>
</protein>
<dbReference type="AlphaFoldDB" id="A0AAV9FEW9"/>
<evidence type="ECO:0000313" key="2">
    <source>
        <dbReference type="EMBL" id="KAK1323972.1"/>
    </source>
</evidence>